<dbReference type="AlphaFoldDB" id="A0A7J6P9Q6"/>
<reference evidence="2 3" key="1">
    <citation type="submission" date="2020-04" db="EMBL/GenBank/DDBJ databases">
        <title>Perkinsus olseni comparative genomics.</title>
        <authorList>
            <person name="Bogema D.R."/>
        </authorList>
    </citation>
    <scope>NUCLEOTIDE SEQUENCE [LARGE SCALE GENOMIC DNA]</scope>
    <source>
        <strain evidence="2">00978-12</strain>
    </source>
</reference>
<evidence type="ECO:0000313" key="3">
    <source>
        <dbReference type="Proteomes" id="UP000541610"/>
    </source>
</evidence>
<gene>
    <name evidence="2" type="ORF">FOZ60_012519</name>
</gene>
<comment type="caution">
    <text evidence="2">The sequence shown here is derived from an EMBL/GenBank/DDBJ whole genome shotgun (WGS) entry which is preliminary data.</text>
</comment>
<sequence>MMNPSVLDVQCKETLEALLRPKYYRIIQPWLAISMDGDKEILAQLGIMLQHSPPKFGLRSLPNAYNLSRTLATDVQGSLDVEQLREGKPSGPRCKCISSKSVTQNVHKSADDVYRAFALENRPLRSLPFAQILTPAALERIEEWQAASRDSTSWPNRAELERVLRNVWMFDSSMPTYAGLLREEPSYQRPSSASRRLNELSRVNRSLQSSIAYEADRNRHALLRKARSMAELNMPDTDPYSAEQFQRAKIVVAPHNKGGSAVLPTGGSIALTTTYSSSFLPRVRSKWHKGRAVMQTGSDVDHSSSSSPPQEASGNSTKDLHRVLLECIGEAEKQRDEIVVFGVNEGALSSWVPQESPCCAAAVIAAAVNCCVGQHNWAVEEAIGALRTIVEDRIAGLIERLNALGAPTGIRKLLEDRLEDGGKGVKRKGSMKSCAKPALTETSPNLGEVQAQAIVFNIPFEGANEPTAAEKVLRALAVKIKCLRELQRGRPSTAGVGDWAIETVLEAGGLLVERVLCRAARGRRSPLIKASDEEAAWDAFKVEFSKHDCMVVHFNNHYALVFAFRERRGIRQILTARKGQRPRDWVDWEEVIGAVTRWRGYGILGISGESNMTSVPL</sequence>
<protein>
    <submittedName>
        <fullName evidence="2">Uncharacterized protein</fullName>
    </submittedName>
</protein>
<evidence type="ECO:0000313" key="2">
    <source>
        <dbReference type="EMBL" id="KAF4692825.1"/>
    </source>
</evidence>
<name>A0A7J6P9Q6_PEROL</name>
<dbReference type="EMBL" id="JABANP010000054">
    <property type="protein sequence ID" value="KAF4692825.1"/>
    <property type="molecule type" value="Genomic_DNA"/>
</dbReference>
<feature type="region of interest" description="Disordered" evidence="1">
    <location>
        <begin position="290"/>
        <end position="317"/>
    </location>
</feature>
<evidence type="ECO:0000256" key="1">
    <source>
        <dbReference type="SAM" id="MobiDB-lite"/>
    </source>
</evidence>
<proteinExistence type="predicted"/>
<accession>A0A7J6P9Q6</accession>
<dbReference type="OrthoDB" id="445371at2759"/>
<dbReference type="Proteomes" id="UP000541610">
    <property type="component" value="Unassembled WGS sequence"/>
</dbReference>
<organism evidence="2 3">
    <name type="scientific">Perkinsus olseni</name>
    <name type="common">Perkinsus atlanticus</name>
    <dbReference type="NCBI Taxonomy" id="32597"/>
    <lineage>
        <taxon>Eukaryota</taxon>
        <taxon>Sar</taxon>
        <taxon>Alveolata</taxon>
        <taxon>Perkinsozoa</taxon>
        <taxon>Perkinsea</taxon>
        <taxon>Perkinsida</taxon>
        <taxon>Perkinsidae</taxon>
        <taxon>Perkinsus</taxon>
    </lineage>
</organism>